<protein>
    <recommendedName>
        <fullName evidence="3">AB hydrolase-1 domain-containing protein</fullName>
    </recommendedName>
</protein>
<dbReference type="EMBL" id="MHSR01000002">
    <property type="protein sequence ID" value="OHA47327.1"/>
    <property type="molecule type" value="Genomic_DNA"/>
</dbReference>
<comment type="caution">
    <text evidence="1">The sequence shown here is derived from an EMBL/GenBank/DDBJ whole genome shotgun (WGS) entry which is preliminary data.</text>
</comment>
<name>A0A1G2PGA7_9BACT</name>
<accession>A0A1G2PGA7</accession>
<sequence length="424" mass="47644">MPQEKSESYFPEEIKKLIEPNGLERVTSAGLTRETRIPGTDIKRDPVFRFERGQILRAYKHMREQIRLSSAQGADQESQRAYLSEFRERARQLEKDLDELNKQFYSNVRQIEVETSSVGRHVLPLVELDLRSSGGQEKADAEGEKDERIPYFVVGGIGTNAHETAALASSLALAGNKVYVSSYPESLPQVPKDWGERVGQNRTYALHAEVVKETIKNAGLERVNLMGFSMGTGVVMEAASDKNFDRIQDLVVLEPVSIEDKGVVKLFYDFFWRQGAMRFLLNAEQRVKALEQGRSQSKSLSPVFITDGQIISHKHFDPEKLSRLNAHGEIKIMFGTESPIVDAAKATQIFSEANQLRLDRDPQNPPIHLYKVNGGDHSWPLVNAAGLAYILAEPHESDEYVTTIDREYLENSAAKALLSRPTTA</sequence>
<evidence type="ECO:0008006" key="3">
    <source>
        <dbReference type="Google" id="ProtNLM"/>
    </source>
</evidence>
<dbReference type="InterPro" id="IPR029058">
    <property type="entry name" value="AB_hydrolase_fold"/>
</dbReference>
<dbReference type="AlphaFoldDB" id="A0A1G2PGA7"/>
<organism evidence="1 2">
    <name type="scientific">Candidatus Terrybacteria bacterium RIFCSPHIGHO2_01_FULL_43_35</name>
    <dbReference type="NCBI Taxonomy" id="1802361"/>
    <lineage>
        <taxon>Bacteria</taxon>
        <taxon>Candidatus Terryibacteriota</taxon>
    </lineage>
</organism>
<proteinExistence type="predicted"/>
<dbReference type="Proteomes" id="UP000178869">
    <property type="component" value="Unassembled WGS sequence"/>
</dbReference>
<reference evidence="1 2" key="1">
    <citation type="journal article" date="2016" name="Nat. Commun.">
        <title>Thousands of microbial genomes shed light on interconnected biogeochemical processes in an aquifer system.</title>
        <authorList>
            <person name="Anantharaman K."/>
            <person name="Brown C.T."/>
            <person name="Hug L.A."/>
            <person name="Sharon I."/>
            <person name="Castelle C.J."/>
            <person name="Probst A.J."/>
            <person name="Thomas B.C."/>
            <person name="Singh A."/>
            <person name="Wilkins M.J."/>
            <person name="Karaoz U."/>
            <person name="Brodie E.L."/>
            <person name="Williams K.H."/>
            <person name="Hubbard S.S."/>
            <person name="Banfield J.F."/>
        </authorList>
    </citation>
    <scope>NUCLEOTIDE SEQUENCE [LARGE SCALE GENOMIC DNA]</scope>
</reference>
<dbReference type="Gene3D" id="3.40.50.1820">
    <property type="entry name" value="alpha/beta hydrolase"/>
    <property type="match status" value="1"/>
</dbReference>
<gene>
    <name evidence="1" type="ORF">A2828_03475</name>
</gene>
<evidence type="ECO:0000313" key="2">
    <source>
        <dbReference type="Proteomes" id="UP000178869"/>
    </source>
</evidence>
<dbReference type="SUPFAM" id="SSF53474">
    <property type="entry name" value="alpha/beta-Hydrolases"/>
    <property type="match status" value="1"/>
</dbReference>
<evidence type="ECO:0000313" key="1">
    <source>
        <dbReference type="EMBL" id="OHA47327.1"/>
    </source>
</evidence>